<dbReference type="KEGG" id="zma:103630424"/>
<dbReference type="EMBL" id="BT041557">
    <property type="protein sequence ID" value="ACF86562.1"/>
    <property type="molecule type" value="mRNA"/>
</dbReference>
<dbReference type="RefSeq" id="NP_001314711.1">
    <property type="nucleotide sequence ID" value="NM_001327782.1"/>
</dbReference>
<evidence type="ECO:0000313" key="1">
    <source>
        <dbReference type="EMBL" id="ACF86562.1"/>
    </source>
</evidence>
<reference evidence="1" key="1">
    <citation type="journal article" date="2009" name="PLoS Genet.">
        <title>Sequencing, mapping, and analysis of 27,455 maize full-length cDNAs.</title>
        <authorList>
            <person name="Soderlund C."/>
            <person name="Descour A."/>
            <person name="Kudrna D."/>
            <person name="Bomhoff M."/>
            <person name="Boyd L."/>
            <person name="Currie J."/>
            <person name="Angelova A."/>
            <person name="Collura K."/>
            <person name="Wissotski M."/>
            <person name="Ashley E."/>
            <person name="Morrow D."/>
            <person name="Fernandes J."/>
            <person name="Walbot V."/>
            <person name="Yu Y."/>
        </authorList>
    </citation>
    <scope>NUCLEOTIDE SEQUENCE</scope>
    <source>
        <strain evidence="1">B73</strain>
    </source>
</reference>
<organism evidence="1">
    <name type="scientific">Zea mays</name>
    <name type="common">Maize</name>
    <dbReference type="NCBI Taxonomy" id="4577"/>
    <lineage>
        <taxon>Eukaryota</taxon>
        <taxon>Viridiplantae</taxon>
        <taxon>Streptophyta</taxon>
        <taxon>Embryophyta</taxon>
        <taxon>Tracheophyta</taxon>
        <taxon>Spermatophyta</taxon>
        <taxon>Magnoliopsida</taxon>
        <taxon>Liliopsida</taxon>
        <taxon>Poales</taxon>
        <taxon>Poaceae</taxon>
        <taxon>PACMAD clade</taxon>
        <taxon>Panicoideae</taxon>
        <taxon>Andropogonodae</taxon>
        <taxon>Andropogoneae</taxon>
        <taxon>Tripsacinae</taxon>
        <taxon>Zea</taxon>
    </lineage>
</organism>
<sequence length="34" mass="4122">MSKKDPGEKNPHWRFGFYWMCARIIRGPTPPRNF</sequence>
<dbReference type="GeneID" id="103630424"/>
<proteinExistence type="evidence at transcript level"/>
<dbReference type="OrthoDB" id="10039147at2759"/>
<protein>
    <submittedName>
        <fullName evidence="1">Uncharacterized protein</fullName>
    </submittedName>
</protein>
<accession>B4FWR9</accession>
<dbReference type="AlphaFoldDB" id="B4FWR9"/>
<name>B4FWR9_MAIZE</name>